<dbReference type="AlphaFoldDB" id="A0AA36GG27"/>
<dbReference type="EC" id="5.2.1.8" evidence="2"/>
<keyword evidence="5" id="KW-0697">Rotamase</keyword>
<evidence type="ECO:0000256" key="6">
    <source>
        <dbReference type="ARBA" id="ARBA00023235"/>
    </source>
</evidence>
<dbReference type="SUPFAM" id="SSF50891">
    <property type="entry name" value="Cyclophilin-like"/>
    <property type="match status" value="1"/>
</dbReference>
<keyword evidence="6" id="KW-0413">Isomerase</keyword>
<dbReference type="InterPro" id="IPR036322">
    <property type="entry name" value="WD40_repeat_dom_sf"/>
</dbReference>
<keyword evidence="10" id="KW-1185">Reference proteome</keyword>
<evidence type="ECO:0000256" key="1">
    <source>
        <dbReference type="ARBA" id="ARBA00000971"/>
    </source>
</evidence>
<evidence type="ECO:0000256" key="5">
    <source>
        <dbReference type="ARBA" id="ARBA00023110"/>
    </source>
</evidence>
<keyword evidence="3" id="KW-0853">WD repeat</keyword>
<dbReference type="InterPro" id="IPR044666">
    <property type="entry name" value="Cyclophilin_A-like"/>
</dbReference>
<dbReference type="InterPro" id="IPR029000">
    <property type="entry name" value="Cyclophilin-like_dom_sf"/>
</dbReference>
<dbReference type="Pfam" id="PF00160">
    <property type="entry name" value="Pro_isomerase"/>
    <property type="match status" value="1"/>
</dbReference>
<evidence type="ECO:0000256" key="4">
    <source>
        <dbReference type="ARBA" id="ARBA00022737"/>
    </source>
</evidence>
<dbReference type="GO" id="GO:0005634">
    <property type="term" value="C:nucleus"/>
    <property type="evidence" value="ECO:0007669"/>
    <property type="project" value="UniProtKB-ARBA"/>
</dbReference>
<dbReference type="EMBL" id="CATQJA010002709">
    <property type="protein sequence ID" value="CAJ0586923.1"/>
    <property type="molecule type" value="Genomic_DNA"/>
</dbReference>
<evidence type="ECO:0000256" key="2">
    <source>
        <dbReference type="ARBA" id="ARBA00013194"/>
    </source>
</evidence>
<evidence type="ECO:0000256" key="7">
    <source>
        <dbReference type="SAM" id="MobiDB-lite"/>
    </source>
</evidence>
<keyword evidence="4" id="KW-0677">Repeat</keyword>
<evidence type="ECO:0000313" key="9">
    <source>
        <dbReference type="EMBL" id="CAJ0586923.1"/>
    </source>
</evidence>
<protein>
    <recommendedName>
        <fullName evidence="2">peptidylprolyl isomerase</fullName>
        <ecNumber evidence="2">5.2.1.8</ecNumber>
    </recommendedName>
</protein>
<feature type="non-terminal residue" evidence="9">
    <location>
        <position position="629"/>
    </location>
</feature>
<dbReference type="PROSITE" id="PS50072">
    <property type="entry name" value="CSA_PPIASE_2"/>
    <property type="match status" value="1"/>
</dbReference>
<dbReference type="PANTHER" id="PTHR45625">
    <property type="entry name" value="PEPTIDYL-PROLYL CIS-TRANS ISOMERASE-RELATED"/>
    <property type="match status" value="1"/>
</dbReference>
<dbReference type="PANTHER" id="PTHR45625:SF4">
    <property type="entry name" value="PEPTIDYLPROLYL ISOMERASE DOMAIN AND WD REPEAT-CONTAINING PROTEIN 1"/>
    <property type="match status" value="1"/>
</dbReference>
<comment type="caution">
    <text evidence="9">The sequence shown here is derived from an EMBL/GenBank/DDBJ whole genome shotgun (WGS) entry which is preliminary data.</text>
</comment>
<evidence type="ECO:0000313" key="10">
    <source>
        <dbReference type="Proteomes" id="UP001177023"/>
    </source>
</evidence>
<feature type="compositionally biased region" description="Polar residues" evidence="7">
    <location>
        <begin position="8"/>
        <end position="20"/>
    </location>
</feature>
<dbReference type="GO" id="GO:0003755">
    <property type="term" value="F:peptidyl-prolyl cis-trans isomerase activity"/>
    <property type="evidence" value="ECO:0007669"/>
    <property type="project" value="UniProtKB-KW"/>
</dbReference>
<sequence>MKRPAEGQENNGETSTQLQNKDLEGHEEVKKAKTLQFESTFLRSIPGAAQYEKSFMHRDVITHVIATQTDFIITASRDGHLKFWKKKYGEGVEFVKHFRCHMFPFTDIVVNFNGTLLCTICAEDKTVKVFDVENFDMINMLRFDFSPRAAAWVHQGSDLLNLLAISDKDSSKIIIVDGKGTKEPLHVFDSLHRKSVRLIEYNHRLDLAVSIDDGGMVEYWCGQKDDFQFPNFVKFDSKMDTDLYEFLKAKTLPVAIVMSPDGKRFATVAEDRKIRIFDVLTGKIEKLIDETVTKYLDGAKESRSYGLQSMEWNRRVALERELDKEKSANFRHLKFAWDYSSNFLIYPCPLGIRVYNVVTDEVVRTIGLEESVRFTAVALCRAVPDIRARLQGAAATIETEAADNPNLNKRTDPDPILVAIAYNKSRFYLFTNQEPYSTEVDEEGGIGRDVFNEKPRKEEMVTALDDGSGSTKWSEKAIVHTSYGDIHLRLFPEECPKAVENFCTHARRGYYNGHLFHRVIKAFMIQTGDPSGKGTGGNSIWGEDFEDEFHPRLRFDAPYKVAMANAGPNSNGSQFFITVVPAEWLDGKNTLFGELTEGFNVVQKINNLPTYEKSGRPKEEVKIISVTLK</sequence>
<name>A0AA36GG27_9BILA</name>
<dbReference type="InterPro" id="IPR002130">
    <property type="entry name" value="Cyclophilin-type_PPIase_dom"/>
</dbReference>
<dbReference type="InterPro" id="IPR015943">
    <property type="entry name" value="WD40/YVTN_repeat-like_dom_sf"/>
</dbReference>
<dbReference type="Gene3D" id="2.40.100.10">
    <property type="entry name" value="Cyclophilin-like"/>
    <property type="match status" value="1"/>
</dbReference>
<comment type="catalytic activity">
    <reaction evidence="1">
        <text>[protein]-peptidylproline (omega=180) = [protein]-peptidylproline (omega=0)</text>
        <dbReference type="Rhea" id="RHEA:16237"/>
        <dbReference type="Rhea" id="RHEA-COMP:10747"/>
        <dbReference type="Rhea" id="RHEA-COMP:10748"/>
        <dbReference type="ChEBI" id="CHEBI:83833"/>
        <dbReference type="ChEBI" id="CHEBI:83834"/>
        <dbReference type="EC" id="5.2.1.8"/>
    </reaction>
</comment>
<reference evidence="9" key="1">
    <citation type="submission" date="2023-06" db="EMBL/GenBank/DDBJ databases">
        <authorList>
            <person name="Delattre M."/>
        </authorList>
    </citation>
    <scope>NUCLEOTIDE SEQUENCE</scope>
    <source>
        <strain evidence="9">AF72</strain>
    </source>
</reference>
<dbReference type="FunFam" id="2.40.100.10:FF:000003">
    <property type="entry name" value="Peptidylprolyl isomerase domain and WD repeat-containing 1"/>
    <property type="match status" value="1"/>
</dbReference>
<dbReference type="PRINTS" id="PR00153">
    <property type="entry name" value="CSAPPISMRASE"/>
</dbReference>
<feature type="region of interest" description="Disordered" evidence="7">
    <location>
        <begin position="1"/>
        <end position="25"/>
    </location>
</feature>
<evidence type="ECO:0000256" key="3">
    <source>
        <dbReference type="ARBA" id="ARBA00022574"/>
    </source>
</evidence>
<accession>A0AA36GG27</accession>
<dbReference type="Gene3D" id="2.130.10.10">
    <property type="entry name" value="YVTN repeat-like/Quinoprotein amine dehydrogenase"/>
    <property type="match status" value="1"/>
</dbReference>
<dbReference type="SMART" id="SM00320">
    <property type="entry name" value="WD40"/>
    <property type="match status" value="4"/>
</dbReference>
<organism evidence="9 10">
    <name type="scientific">Mesorhabditis spiculigera</name>
    <dbReference type="NCBI Taxonomy" id="96644"/>
    <lineage>
        <taxon>Eukaryota</taxon>
        <taxon>Metazoa</taxon>
        <taxon>Ecdysozoa</taxon>
        <taxon>Nematoda</taxon>
        <taxon>Chromadorea</taxon>
        <taxon>Rhabditida</taxon>
        <taxon>Rhabditina</taxon>
        <taxon>Rhabditomorpha</taxon>
        <taxon>Rhabditoidea</taxon>
        <taxon>Rhabditidae</taxon>
        <taxon>Mesorhabditinae</taxon>
        <taxon>Mesorhabditis</taxon>
    </lineage>
</organism>
<feature type="domain" description="PPIase cyclophilin-type" evidence="8">
    <location>
        <begin position="473"/>
        <end position="628"/>
    </location>
</feature>
<dbReference type="SUPFAM" id="SSF50978">
    <property type="entry name" value="WD40 repeat-like"/>
    <property type="match status" value="1"/>
</dbReference>
<gene>
    <name evidence="9" type="ORF">MSPICULIGERA_LOCUS24905</name>
</gene>
<evidence type="ECO:0000259" key="8">
    <source>
        <dbReference type="PROSITE" id="PS50072"/>
    </source>
</evidence>
<dbReference type="InterPro" id="IPR001680">
    <property type="entry name" value="WD40_rpt"/>
</dbReference>
<dbReference type="FunFam" id="2.130.10.10:FF:000471">
    <property type="entry name" value="Peptidylprolyl isomerase domain and WD repeat-containing protein"/>
    <property type="match status" value="1"/>
</dbReference>
<dbReference type="Pfam" id="PF00400">
    <property type="entry name" value="WD40"/>
    <property type="match status" value="2"/>
</dbReference>
<proteinExistence type="predicted"/>
<dbReference type="Proteomes" id="UP001177023">
    <property type="component" value="Unassembled WGS sequence"/>
</dbReference>